<gene>
    <name evidence="1" type="ORF">J42TS3_14880</name>
</gene>
<evidence type="ECO:0008006" key="3">
    <source>
        <dbReference type="Google" id="ProtNLM"/>
    </source>
</evidence>
<organism evidence="1 2">
    <name type="scientific">Paenibacillus vini</name>
    <dbReference type="NCBI Taxonomy" id="1476024"/>
    <lineage>
        <taxon>Bacteria</taxon>
        <taxon>Bacillati</taxon>
        <taxon>Bacillota</taxon>
        <taxon>Bacilli</taxon>
        <taxon>Bacillales</taxon>
        <taxon>Paenibacillaceae</taxon>
        <taxon>Paenibacillus</taxon>
    </lineage>
</organism>
<protein>
    <recommendedName>
        <fullName evidence="3">Amidase</fullName>
    </recommendedName>
</protein>
<dbReference type="RefSeq" id="WP_213654239.1">
    <property type="nucleotide sequence ID" value="NZ_BOSL01000003.1"/>
</dbReference>
<reference evidence="1 2" key="1">
    <citation type="submission" date="2021-03" db="EMBL/GenBank/DDBJ databases">
        <title>Antimicrobial resistance genes in bacteria isolated from Japanese honey, and their potential for conferring macrolide and lincosamide resistance in the American foulbrood pathogen Paenibacillus larvae.</title>
        <authorList>
            <person name="Okamoto M."/>
            <person name="Kumagai M."/>
            <person name="Kanamori H."/>
            <person name="Takamatsu D."/>
        </authorList>
    </citation>
    <scope>NUCLEOTIDE SEQUENCE [LARGE SCALE GENOMIC DNA]</scope>
    <source>
        <strain evidence="1 2">J42TS3</strain>
    </source>
</reference>
<name>A0ABQ4M8Z1_9BACL</name>
<comment type="caution">
    <text evidence="1">The sequence shown here is derived from an EMBL/GenBank/DDBJ whole genome shotgun (WGS) entry which is preliminary data.</text>
</comment>
<evidence type="ECO:0000313" key="1">
    <source>
        <dbReference type="EMBL" id="GIP52453.1"/>
    </source>
</evidence>
<evidence type="ECO:0000313" key="2">
    <source>
        <dbReference type="Proteomes" id="UP000679992"/>
    </source>
</evidence>
<dbReference type="EMBL" id="BOSL01000003">
    <property type="protein sequence ID" value="GIP52453.1"/>
    <property type="molecule type" value="Genomic_DNA"/>
</dbReference>
<accession>A0ABQ4M8Z1</accession>
<keyword evidence="2" id="KW-1185">Reference proteome</keyword>
<proteinExistence type="predicted"/>
<dbReference type="Proteomes" id="UP000679992">
    <property type="component" value="Unassembled WGS sequence"/>
</dbReference>
<sequence>MKTGSFLRRFTLSMVFALMISSFGYALKPALAEPETSTLTKTTWLWHTQLIQTSPAELLDFSESQGIDIIYLQISTKVQPASYKSFIRQAGEKGIEVHALNGAPDWALATSKPKLDAFMKWINDYQATAAPNEKLKGIHVDIEPYLLPQWKTDWASLVGQWQKNVDDLVEQANAAELPLSAALPFWLDNDNYKVPDSDQTLSSWMISRFESVTLMSYRDNASAIYNTAKGELLEGERLNKKVYTGVETKPSSEGNFITFYEEGNGVLNEQMLELEKLASTHSSFGGIAVHDLVGWMDLVQRDKPIN</sequence>